<gene>
    <name evidence="2" type="ORF">CGZ93_00645</name>
</gene>
<name>A0A255HC98_9ACTN</name>
<feature type="compositionally biased region" description="Gly residues" evidence="1">
    <location>
        <begin position="439"/>
        <end position="494"/>
    </location>
</feature>
<dbReference type="EMBL" id="NMVQ01000001">
    <property type="protein sequence ID" value="OYO25012.1"/>
    <property type="molecule type" value="Genomic_DNA"/>
</dbReference>
<dbReference type="Proteomes" id="UP000216311">
    <property type="component" value="Unassembled WGS sequence"/>
</dbReference>
<feature type="region of interest" description="Disordered" evidence="1">
    <location>
        <begin position="243"/>
        <end position="573"/>
    </location>
</feature>
<keyword evidence="3" id="KW-1185">Reference proteome</keyword>
<comment type="caution">
    <text evidence="2">The sequence shown here is derived from an EMBL/GenBank/DDBJ whole genome shotgun (WGS) entry which is preliminary data.</text>
</comment>
<feature type="compositionally biased region" description="Basic and acidic residues" evidence="1">
    <location>
        <begin position="542"/>
        <end position="554"/>
    </location>
</feature>
<accession>A0A255HC98</accession>
<feature type="compositionally biased region" description="Gly residues" evidence="1">
    <location>
        <begin position="520"/>
        <end position="533"/>
    </location>
</feature>
<evidence type="ECO:0000313" key="3">
    <source>
        <dbReference type="Proteomes" id="UP000216311"/>
    </source>
</evidence>
<dbReference type="InterPro" id="IPR038332">
    <property type="entry name" value="PPE_sf"/>
</dbReference>
<evidence type="ECO:0000256" key="1">
    <source>
        <dbReference type="SAM" id="MobiDB-lite"/>
    </source>
</evidence>
<feature type="compositionally biased region" description="Pro residues" evidence="1">
    <location>
        <begin position="319"/>
        <end position="345"/>
    </location>
</feature>
<feature type="compositionally biased region" description="Gly residues" evidence="1">
    <location>
        <begin position="412"/>
        <end position="423"/>
    </location>
</feature>
<dbReference type="OrthoDB" id="3732591at2"/>
<reference evidence="2 3" key="1">
    <citation type="submission" date="2017-07" db="EMBL/GenBank/DDBJ databases">
        <title>Draft whole genome sequences of clinical Proprionibacteriaceae strains.</title>
        <authorList>
            <person name="Bernier A.-M."/>
            <person name="Bernard K."/>
            <person name="Domingo M.-C."/>
        </authorList>
    </citation>
    <scope>NUCLEOTIDE SEQUENCE [LARGE SCALE GENOMIC DNA]</scope>
    <source>
        <strain evidence="2 3">NML 130396</strain>
    </source>
</reference>
<proteinExistence type="predicted"/>
<organism evidence="2 3">
    <name type="scientific">Enemella dayhoffiae</name>
    <dbReference type="NCBI Taxonomy" id="2016507"/>
    <lineage>
        <taxon>Bacteria</taxon>
        <taxon>Bacillati</taxon>
        <taxon>Actinomycetota</taxon>
        <taxon>Actinomycetes</taxon>
        <taxon>Propionibacteriales</taxon>
        <taxon>Propionibacteriaceae</taxon>
        <taxon>Enemella</taxon>
    </lineage>
</organism>
<dbReference type="Gene3D" id="1.20.1260.20">
    <property type="entry name" value="PPE superfamily"/>
    <property type="match status" value="1"/>
</dbReference>
<feature type="compositionally biased region" description="Low complexity" evidence="1">
    <location>
        <begin position="296"/>
        <end position="317"/>
    </location>
</feature>
<dbReference type="RefSeq" id="WP_094362219.1">
    <property type="nucleotide sequence ID" value="NZ_NMVQ01000001.1"/>
</dbReference>
<evidence type="ECO:0000313" key="2">
    <source>
        <dbReference type="EMBL" id="OYO25012.1"/>
    </source>
</evidence>
<protein>
    <submittedName>
        <fullName evidence="2">Uncharacterized protein</fullName>
    </submittedName>
</protein>
<sequence>MRMMTDGGGSSSNYALNTQREIMAIIGSPDSTALDRAETMWRDTAASARDIRGLIQKRLNDLTGEHGWTGPGATAYRNAIKRDLLDPLEAYAQQAQQNADALKPVNQAISSATGAALVNDIPWDRDTNWQVNRKEVDQSLWGKVDEFVTGKDEDFEKAKSEAPYLVVNGQKQTVDTVDHTHWETLLQIYPQLSQRTPVFQATDNQVSPQVHRFDQLMEALTLNSGQVSTVRGRADAVDTQLGQYAPAHDGGDDPGSQKQGDLGKLPGNPTDPGKLPGNPTDPGKLPGNPTDRGKLPGNPTDPGTNPGSGLPNENGPGNPTGPTPNLPDPNPTNPHHPTNPHPGWPESPIANEGPGQRPTHPDPSVIRPGGPDPMPPGSLRDPAEISSNLPTGTEAASLNNPGAAAGLSNLGAGPGLGGQGINSGSGIVPPMAPPMGPMGAPGSGGPGAMGRPGLGGLGAGAPGSGGPGGPGVGGKGGPGAGGPGTGGNPLGGRSGNSFGIGPNGRGMVNPGSVGPLAGPHGSGAPGSGSGLPGAPGMPMGNRKNDKKDSEETKKYNSWLEEDEDVWLDSQPQR</sequence>
<dbReference type="AlphaFoldDB" id="A0A255HC98"/>
<feature type="compositionally biased region" description="Low complexity" evidence="1">
    <location>
        <begin position="398"/>
        <end position="411"/>
    </location>
</feature>
<feature type="compositionally biased region" description="Polar residues" evidence="1">
    <location>
        <begin position="385"/>
        <end position="397"/>
    </location>
</feature>